<evidence type="ECO:0000313" key="3">
    <source>
        <dbReference type="EMBL" id="KAK1750456.1"/>
    </source>
</evidence>
<dbReference type="CDD" id="cd02440">
    <property type="entry name" value="AdoMet_MTases"/>
    <property type="match status" value="1"/>
</dbReference>
<protein>
    <submittedName>
        <fullName evidence="3">S-adenosyl-L-methionine-dependent methyltransferase</fullName>
    </submittedName>
</protein>
<dbReference type="PANTHER" id="PTHR43591">
    <property type="entry name" value="METHYLTRANSFERASE"/>
    <property type="match status" value="1"/>
</dbReference>
<reference evidence="3" key="1">
    <citation type="submission" date="2023-06" db="EMBL/GenBank/DDBJ databases">
        <title>Genome-scale phylogeny and comparative genomics of the fungal order Sordariales.</title>
        <authorList>
            <consortium name="Lawrence Berkeley National Laboratory"/>
            <person name="Hensen N."/>
            <person name="Bonometti L."/>
            <person name="Westerberg I."/>
            <person name="Brannstrom I.O."/>
            <person name="Guillou S."/>
            <person name="Cros-Aarteil S."/>
            <person name="Calhoun S."/>
            <person name="Haridas S."/>
            <person name="Kuo A."/>
            <person name="Mondo S."/>
            <person name="Pangilinan J."/>
            <person name="Riley R."/>
            <person name="Labutti K."/>
            <person name="Andreopoulos B."/>
            <person name="Lipzen A."/>
            <person name="Chen C."/>
            <person name="Yanf M."/>
            <person name="Daum C."/>
            <person name="Ng V."/>
            <person name="Clum A."/>
            <person name="Steindorff A."/>
            <person name="Ohm R."/>
            <person name="Martin F."/>
            <person name="Silar P."/>
            <person name="Natvig D."/>
            <person name="Lalanne C."/>
            <person name="Gautier V."/>
            <person name="Ament-Velasquez S.L."/>
            <person name="Kruys A."/>
            <person name="Hutchinson M.I."/>
            <person name="Powell A.J."/>
            <person name="Barry K."/>
            <person name="Miller A.N."/>
            <person name="Grigoriev I.V."/>
            <person name="Debuchy R."/>
            <person name="Gladieux P."/>
            <person name="Thoren M.H."/>
            <person name="Johannesson H."/>
        </authorList>
    </citation>
    <scope>NUCLEOTIDE SEQUENCE</scope>
    <source>
        <strain evidence="3">PSN4</strain>
    </source>
</reference>
<dbReference type="GO" id="GO:0008168">
    <property type="term" value="F:methyltransferase activity"/>
    <property type="evidence" value="ECO:0007669"/>
    <property type="project" value="UniProtKB-KW"/>
</dbReference>
<feature type="compositionally biased region" description="Acidic residues" evidence="2">
    <location>
        <begin position="62"/>
        <end position="71"/>
    </location>
</feature>
<dbReference type="EMBL" id="MU839847">
    <property type="protein sequence ID" value="KAK1750456.1"/>
    <property type="molecule type" value="Genomic_DNA"/>
</dbReference>
<dbReference type="PANTHER" id="PTHR43591:SF102">
    <property type="entry name" value="S-ADENOSYL-L-METHIONINE-DEPENDENT METHYLTRANSFERASE"/>
    <property type="match status" value="1"/>
</dbReference>
<evidence type="ECO:0000313" key="4">
    <source>
        <dbReference type="Proteomes" id="UP001239445"/>
    </source>
</evidence>
<keyword evidence="3" id="KW-0489">Methyltransferase</keyword>
<dbReference type="GO" id="GO:0032259">
    <property type="term" value="P:methylation"/>
    <property type="evidence" value="ECO:0007669"/>
    <property type="project" value="UniProtKB-KW"/>
</dbReference>
<feature type="compositionally biased region" description="Basic and acidic residues" evidence="2">
    <location>
        <begin position="50"/>
        <end position="61"/>
    </location>
</feature>
<comment type="similarity">
    <text evidence="1">Belongs to the methyltransferase superfamily. LaeA methyltransferase family.</text>
</comment>
<dbReference type="Proteomes" id="UP001239445">
    <property type="component" value="Unassembled WGS sequence"/>
</dbReference>
<evidence type="ECO:0000256" key="2">
    <source>
        <dbReference type="SAM" id="MobiDB-lite"/>
    </source>
</evidence>
<organism evidence="3 4">
    <name type="scientific">Echria macrotheca</name>
    <dbReference type="NCBI Taxonomy" id="438768"/>
    <lineage>
        <taxon>Eukaryota</taxon>
        <taxon>Fungi</taxon>
        <taxon>Dikarya</taxon>
        <taxon>Ascomycota</taxon>
        <taxon>Pezizomycotina</taxon>
        <taxon>Sordariomycetes</taxon>
        <taxon>Sordariomycetidae</taxon>
        <taxon>Sordariales</taxon>
        <taxon>Schizotheciaceae</taxon>
        <taxon>Echria</taxon>
    </lineage>
</organism>
<name>A0AAJ0B6W8_9PEZI</name>
<dbReference type="AlphaFoldDB" id="A0AAJ0B6W8"/>
<sequence>MTDQKAPHPIGPREGEGVSAAAGPEGDDGGGVADRVDTGATGGPGGPDPEPERGHHKPDEKYDVEDEDDNDSAVGSDKDSVGAPPSAFSTGLSVDEQDDDSGVADVHRPSSSVSATSSIYEFREEFGRTYHSYHEGAYFFPNDIPEQERLDLQHSIAHRLFGKLALAPIDRPKRVIDLGTGTGIWAIEFATENPTSEVLGTDLSPIQPEYVPPNCHFEIDDGEDEWVFSHPFDYVHARFMCGGFRDFPRVFRSAFENMVPGGWIEFQDYYVKMQCVDDSLRGTALERWNDLLLDAVSRTGKSGLAAARFREQMLDAGFVDVVEKKFALPGNAWPKGRKQKMLGTMQMMNIMDGLHGISMGLFTKMLGWNEQEVEELIAQVSRDLRDKRIHFYYIVMSVYGRKPLA</sequence>
<dbReference type="Pfam" id="PF13489">
    <property type="entry name" value="Methyltransf_23"/>
    <property type="match status" value="1"/>
</dbReference>
<feature type="region of interest" description="Disordered" evidence="2">
    <location>
        <begin position="1"/>
        <end position="115"/>
    </location>
</feature>
<dbReference type="SUPFAM" id="SSF53335">
    <property type="entry name" value="S-adenosyl-L-methionine-dependent methyltransferases"/>
    <property type="match status" value="1"/>
</dbReference>
<keyword evidence="3" id="KW-0808">Transferase</keyword>
<accession>A0AAJ0B6W8</accession>
<keyword evidence="4" id="KW-1185">Reference proteome</keyword>
<evidence type="ECO:0000256" key="1">
    <source>
        <dbReference type="ARBA" id="ARBA00038158"/>
    </source>
</evidence>
<gene>
    <name evidence="3" type="ORF">QBC47DRAFT_394097</name>
</gene>
<dbReference type="Gene3D" id="3.40.50.150">
    <property type="entry name" value="Vaccinia Virus protein VP39"/>
    <property type="match status" value="1"/>
</dbReference>
<comment type="caution">
    <text evidence="3">The sequence shown here is derived from an EMBL/GenBank/DDBJ whole genome shotgun (WGS) entry which is preliminary data.</text>
</comment>
<dbReference type="InterPro" id="IPR029063">
    <property type="entry name" value="SAM-dependent_MTases_sf"/>
</dbReference>
<proteinExistence type="inferred from homology"/>